<reference evidence="1 2" key="1">
    <citation type="submission" date="2020-09" db="EMBL/GenBank/DDBJ databases">
        <title>Characterization of Paenibacillus peoriae strain ZF390 with broad-spectrum antimicrobial activity as a potential biocontrol agent.</title>
        <authorList>
            <person name="Li L."/>
            <person name="Zhao Y."/>
            <person name="Li B."/>
            <person name="Xie X."/>
        </authorList>
    </citation>
    <scope>NUCLEOTIDE SEQUENCE [LARGE SCALE GENOMIC DNA]</scope>
    <source>
        <strain evidence="1 2">ZF390</strain>
    </source>
</reference>
<organism evidence="1 2">
    <name type="scientific">Paenibacillus peoriae</name>
    <dbReference type="NCBI Taxonomy" id="59893"/>
    <lineage>
        <taxon>Bacteria</taxon>
        <taxon>Bacillati</taxon>
        <taxon>Bacillota</taxon>
        <taxon>Bacilli</taxon>
        <taxon>Bacillales</taxon>
        <taxon>Paenibacillaceae</taxon>
        <taxon>Paenibacillus</taxon>
    </lineage>
</organism>
<dbReference type="EMBL" id="CP061172">
    <property type="protein sequence ID" value="QNR65082.1"/>
    <property type="molecule type" value="Genomic_DNA"/>
</dbReference>
<protein>
    <submittedName>
        <fullName evidence="1">Uncharacterized protein</fullName>
    </submittedName>
</protein>
<dbReference type="RefSeq" id="WP_190296993.1">
    <property type="nucleotide sequence ID" value="NZ_CP061172.1"/>
</dbReference>
<proteinExistence type="predicted"/>
<name>A0A7H0Y1X4_9BACL</name>
<gene>
    <name evidence="1" type="ORF">IAQ67_14215</name>
</gene>
<evidence type="ECO:0000313" key="1">
    <source>
        <dbReference type="EMBL" id="QNR65082.1"/>
    </source>
</evidence>
<evidence type="ECO:0000313" key="2">
    <source>
        <dbReference type="Proteomes" id="UP000516384"/>
    </source>
</evidence>
<sequence length="216" mass="25015">MMLTQKMASWLSIDGGGIDRTLKLNQVSNVQDYIKKKKVRSKIMQGHESVILPFEYKFKNSDLQAIQWAAESVTMMALKDYSITLGANDFPLMNGYTMNLENSDSIWLTLESQGFREVLHTRFQLNKFNLTEALYALEVPTDTYFGKKQKLLLRFDVREREELLIIKKSLSILAYQRLVREPHGELFAQELESTYKDALNDLTRWIKGLDDDSSSN</sequence>
<dbReference type="AlphaFoldDB" id="A0A7H0Y1X4"/>
<dbReference type="Proteomes" id="UP000516384">
    <property type="component" value="Chromosome"/>
</dbReference>
<accession>A0A7H0Y1X4</accession>